<evidence type="ECO:0000313" key="3">
    <source>
        <dbReference type="Proteomes" id="UP000034665"/>
    </source>
</evidence>
<dbReference type="Gene3D" id="3.90.70.10">
    <property type="entry name" value="Cysteine proteinases"/>
    <property type="match status" value="1"/>
</dbReference>
<organism evidence="2 3">
    <name type="scientific">Candidatus Wolfebacteria bacterium GW2011_GWC2_39_22</name>
    <dbReference type="NCBI Taxonomy" id="1619013"/>
    <lineage>
        <taxon>Bacteria</taxon>
        <taxon>Candidatus Wolfeibacteriota</taxon>
    </lineage>
</organism>
<gene>
    <name evidence="2" type="ORF">UT41_C0001G0403</name>
</gene>
<feature type="domain" description="Peptidase C39-like" evidence="1">
    <location>
        <begin position="15"/>
        <end position="139"/>
    </location>
</feature>
<name>A0A0G0N9K4_9BACT</name>
<protein>
    <recommendedName>
        <fullName evidence="1">Peptidase C39-like domain-containing protein</fullName>
    </recommendedName>
</protein>
<evidence type="ECO:0000313" key="2">
    <source>
        <dbReference type="EMBL" id="KKR12859.1"/>
    </source>
</evidence>
<comment type="caution">
    <text evidence="2">The sequence shown here is derived from an EMBL/GenBank/DDBJ whole genome shotgun (WGS) entry which is preliminary data.</text>
</comment>
<dbReference type="SUPFAM" id="SSF54001">
    <property type="entry name" value="Cysteine proteinases"/>
    <property type="match status" value="1"/>
</dbReference>
<accession>A0A0G0N9K4</accession>
<dbReference type="InterPro" id="IPR039564">
    <property type="entry name" value="Peptidase_C39-like"/>
</dbReference>
<evidence type="ECO:0000259" key="1">
    <source>
        <dbReference type="Pfam" id="PF13529"/>
    </source>
</evidence>
<reference evidence="2 3" key="1">
    <citation type="journal article" date="2015" name="Nature">
        <title>rRNA introns, odd ribosomes, and small enigmatic genomes across a large radiation of phyla.</title>
        <authorList>
            <person name="Brown C.T."/>
            <person name="Hug L.A."/>
            <person name="Thomas B.C."/>
            <person name="Sharon I."/>
            <person name="Castelle C.J."/>
            <person name="Singh A."/>
            <person name="Wilkins M.J."/>
            <person name="Williams K.H."/>
            <person name="Banfield J.F."/>
        </authorList>
    </citation>
    <scope>NUCLEOTIDE SEQUENCE [LARGE SCALE GENOMIC DNA]</scope>
</reference>
<dbReference type="Proteomes" id="UP000034665">
    <property type="component" value="Unassembled WGS sequence"/>
</dbReference>
<dbReference type="Pfam" id="PF13529">
    <property type="entry name" value="Peptidase_C39_2"/>
    <property type="match status" value="1"/>
</dbReference>
<dbReference type="EMBL" id="LBWR01000001">
    <property type="protein sequence ID" value="KKR12859.1"/>
    <property type="molecule type" value="Genomic_DNA"/>
</dbReference>
<sequence>MEVHHPITPIAQAHDIKPYFWKRRSCGIASLCMIMNSYTQRIHKGTLQTLIDRGVVIHAYLAGIGWTHQGLIDLAKEYGFIGERFDYAKNDPQEGFDVLLNNVKKGPVIVSIHKDFNIKNGGHLVVVNGYTKTPTEIILHIVDPKSKRIKYAIRTVPQKKFVAGWKKRFIVIRPNNIT</sequence>
<dbReference type="AlphaFoldDB" id="A0A0G0N9K4"/>
<proteinExistence type="predicted"/>
<dbReference type="InterPro" id="IPR038765">
    <property type="entry name" value="Papain-like_cys_pep_sf"/>
</dbReference>